<gene>
    <name evidence="1" type="ORF">ACAOBT_LOCUS27480</name>
</gene>
<reference evidence="1" key="1">
    <citation type="submission" date="2022-03" db="EMBL/GenBank/DDBJ databases">
        <authorList>
            <person name="Sayadi A."/>
        </authorList>
    </citation>
    <scope>NUCLEOTIDE SEQUENCE</scope>
</reference>
<sequence length="67" mass="7654">MIEYVTEYLSNYLADTPSGTYIVVQVLHENNSLMLTALHDKQHSTSAGIPGKWITTLQLQDWKIYIV</sequence>
<organism evidence="1 2">
    <name type="scientific">Acanthoscelides obtectus</name>
    <name type="common">Bean weevil</name>
    <name type="synonym">Bruchus obtectus</name>
    <dbReference type="NCBI Taxonomy" id="200917"/>
    <lineage>
        <taxon>Eukaryota</taxon>
        <taxon>Metazoa</taxon>
        <taxon>Ecdysozoa</taxon>
        <taxon>Arthropoda</taxon>
        <taxon>Hexapoda</taxon>
        <taxon>Insecta</taxon>
        <taxon>Pterygota</taxon>
        <taxon>Neoptera</taxon>
        <taxon>Endopterygota</taxon>
        <taxon>Coleoptera</taxon>
        <taxon>Polyphaga</taxon>
        <taxon>Cucujiformia</taxon>
        <taxon>Chrysomeloidea</taxon>
        <taxon>Chrysomelidae</taxon>
        <taxon>Bruchinae</taxon>
        <taxon>Bruchini</taxon>
        <taxon>Acanthoscelides</taxon>
    </lineage>
</organism>
<dbReference type="EMBL" id="CAKOFQ010007546">
    <property type="protein sequence ID" value="CAH2003554.1"/>
    <property type="molecule type" value="Genomic_DNA"/>
</dbReference>
<evidence type="ECO:0000313" key="1">
    <source>
        <dbReference type="EMBL" id="CAH2003554.1"/>
    </source>
</evidence>
<proteinExistence type="predicted"/>
<protein>
    <submittedName>
        <fullName evidence="1">Uncharacterized protein</fullName>
    </submittedName>
</protein>
<dbReference type="Proteomes" id="UP001152888">
    <property type="component" value="Unassembled WGS sequence"/>
</dbReference>
<evidence type="ECO:0000313" key="2">
    <source>
        <dbReference type="Proteomes" id="UP001152888"/>
    </source>
</evidence>
<keyword evidence="2" id="KW-1185">Reference proteome</keyword>
<name>A0A9P0LVQ4_ACAOB</name>
<accession>A0A9P0LVQ4</accession>
<comment type="caution">
    <text evidence="1">The sequence shown here is derived from an EMBL/GenBank/DDBJ whole genome shotgun (WGS) entry which is preliminary data.</text>
</comment>
<dbReference type="AlphaFoldDB" id="A0A9P0LVQ4"/>